<keyword evidence="3" id="KW-0732">Signal</keyword>
<reference evidence="4" key="1">
    <citation type="journal article" date="2021" name="PeerJ">
        <title>Extensive microbial diversity within the chicken gut microbiome revealed by metagenomics and culture.</title>
        <authorList>
            <person name="Gilroy R."/>
            <person name="Ravi A."/>
            <person name="Getino M."/>
            <person name="Pursley I."/>
            <person name="Horton D.L."/>
            <person name="Alikhan N.F."/>
            <person name="Baker D."/>
            <person name="Gharbi K."/>
            <person name="Hall N."/>
            <person name="Watson M."/>
            <person name="Adriaenssens E.M."/>
            <person name="Foster-Nyarko E."/>
            <person name="Jarju S."/>
            <person name="Secka A."/>
            <person name="Antonio M."/>
            <person name="Oren A."/>
            <person name="Chaudhuri R.R."/>
            <person name="La Ragione R."/>
            <person name="Hildebrand F."/>
            <person name="Pallen M.J."/>
        </authorList>
    </citation>
    <scope>NUCLEOTIDE SEQUENCE</scope>
    <source>
        <strain evidence="4">CHK171-7178</strain>
    </source>
</reference>
<reference evidence="4" key="2">
    <citation type="submission" date="2021-09" db="EMBL/GenBank/DDBJ databases">
        <authorList>
            <person name="Gilroy R."/>
        </authorList>
    </citation>
    <scope>NUCLEOTIDE SEQUENCE</scope>
    <source>
        <strain evidence="4">CHK171-7178</strain>
    </source>
</reference>
<dbReference type="AlphaFoldDB" id="A0A921KBL2"/>
<keyword evidence="2" id="KW-0472">Membrane</keyword>
<evidence type="ECO:0000256" key="3">
    <source>
        <dbReference type="SAM" id="SignalP"/>
    </source>
</evidence>
<sequence>MKKLLVAFIIVLLTFPYFVSTTLAHPGRTDSNGGHTCRTNCAKWGYKTGEYHYHNGGSSRSTSSTPSSSQKSTPSPKPTYSQADVDNGRDSGKTLGYEDGYSRENKNLNTTVGNEGYKKGYIAGYEAGYNEGLKKIKEEDTVAGTTLGKSAGKIAYEKGESREISPDSAKSDDWNSAYKAEFSKSFDREKRIDNSGQAGHELGYSLVELEVPSDLAKDEVLKTAFVKHYKTGYEKRIKEENDKHLKIGNRDGYDLSALAIDSLDNRFVETYKQGYEEGKLKRKEDTIAEGYQSAFVHMKYKETESNDHPELVEWHKEGFGSNEIAVQIKETAFENGLSSSEYTIPKEYKINDQSIALYDSMFQDGQEERAQEQKKKVIYTAGIGIPVGGIAVGGYLLRKRKVKKSI</sequence>
<feature type="chain" id="PRO_5039194626" evidence="3">
    <location>
        <begin position="20"/>
        <end position="406"/>
    </location>
</feature>
<feature type="signal peptide" evidence="3">
    <location>
        <begin position="1"/>
        <end position="19"/>
    </location>
</feature>
<evidence type="ECO:0000256" key="2">
    <source>
        <dbReference type="SAM" id="Phobius"/>
    </source>
</evidence>
<accession>A0A921KBL2</accession>
<protein>
    <submittedName>
        <fullName evidence="4">YHYH domain-containing protein</fullName>
    </submittedName>
</protein>
<evidence type="ECO:0000256" key="1">
    <source>
        <dbReference type="SAM" id="MobiDB-lite"/>
    </source>
</evidence>
<name>A0A921KBL2_SPOPS</name>
<dbReference type="EMBL" id="DYWT01000024">
    <property type="protein sequence ID" value="HJF30462.1"/>
    <property type="molecule type" value="Genomic_DNA"/>
</dbReference>
<evidence type="ECO:0000313" key="5">
    <source>
        <dbReference type="Proteomes" id="UP000698173"/>
    </source>
</evidence>
<proteinExistence type="predicted"/>
<keyword evidence="2" id="KW-1133">Transmembrane helix</keyword>
<feature type="compositionally biased region" description="Low complexity" evidence="1">
    <location>
        <begin position="58"/>
        <end position="82"/>
    </location>
</feature>
<dbReference type="InterPro" id="IPR047773">
    <property type="entry name" value="YHYH_dom_bact"/>
</dbReference>
<dbReference type="Proteomes" id="UP000698173">
    <property type="component" value="Unassembled WGS sequence"/>
</dbReference>
<organism evidence="4 5">
    <name type="scientific">Sporosarcina psychrophila</name>
    <name type="common">Bacillus psychrophilus</name>
    <dbReference type="NCBI Taxonomy" id="1476"/>
    <lineage>
        <taxon>Bacteria</taxon>
        <taxon>Bacillati</taxon>
        <taxon>Bacillota</taxon>
        <taxon>Bacilli</taxon>
        <taxon>Bacillales</taxon>
        <taxon>Caryophanaceae</taxon>
        <taxon>Sporosarcina</taxon>
    </lineage>
</organism>
<gene>
    <name evidence="4" type="ORF">K8V56_01625</name>
</gene>
<feature type="region of interest" description="Disordered" evidence="1">
    <location>
        <begin position="55"/>
        <end position="113"/>
    </location>
</feature>
<keyword evidence="2" id="KW-0812">Transmembrane</keyword>
<evidence type="ECO:0000313" key="4">
    <source>
        <dbReference type="EMBL" id="HJF30462.1"/>
    </source>
</evidence>
<comment type="caution">
    <text evidence="4">The sequence shown here is derived from an EMBL/GenBank/DDBJ whole genome shotgun (WGS) entry which is preliminary data.</text>
</comment>
<feature type="transmembrane region" description="Helical" evidence="2">
    <location>
        <begin position="377"/>
        <end position="397"/>
    </location>
</feature>
<dbReference type="NCBIfam" id="NF033223">
    <property type="entry name" value="YHYH_alt"/>
    <property type="match status" value="1"/>
</dbReference>